<dbReference type="InterPro" id="IPR001173">
    <property type="entry name" value="Glyco_trans_2-like"/>
</dbReference>
<dbReference type="Pfam" id="PF00535">
    <property type="entry name" value="Glycos_transf_2"/>
    <property type="match status" value="1"/>
</dbReference>
<evidence type="ECO:0000259" key="2">
    <source>
        <dbReference type="Pfam" id="PF00535"/>
    </source>
</evidence>
<evidence type="ECO:0000256" key="1">
    <source>
        <dbReference type="ARBA" id="ARBA00006739"/>
    </source>
</evidence>
<proteinExistence type="inferred from homology"/>
<keyword evidence="5" id="KW-1185">Reference proteome</keyword>
<feature type="domain" description="Glycosyltransferase 2-like" evidence="2">
    <location>
        <begin position="9"/>
        <end position="165"/>
    </location>
</feature>
<dbReference type="InterPro" id="IPR013691">
    <property type="entry name" value="MeTrfase_14"/>
</dbReference>
<dbReference type="Proteomes" id="UP000282076">
    <property type="component" value="Unassembled WGS sequence"/>
</dbReference>
<comment type="similarity">
    <text evidence="1">Belongs to the glycosyltransferase 2 family.</text>
</comment>
<dbReference type="Gene3D" id="3.40.50.720">
    <property type="entry name" value="NAD(P)-binding Rossmann-like Domain"/>
    <property type="match status" value="1"/>
</dbReference>
<organism evidence="4 5">
    <name type="scientific">Cohnella endophytica</name>
    <dbReference type="NCBI Taxonomy" id="2419778"/>
    <lineage>
        <taxon>Bacteria</taxon>
        <taxon>Bacillati</taxon>
        <taxon>Bacillota</taxon>
        <taxon>Bacilli</taxon>
        <taxon>Bacillales</taxon>
        <taxon>Paenibacillaceae</taxon>
        <taxon>Cohnella</taxon>
    </lineage>
</organism>
<sequence>MRQEYPFVSIVIPVYNGSNYLQAAIDCALSQTYPNVEVIVVNDGSRDDGATESIAQSYGEKIRYFEKVNGGVATALNRGIQEMRGEYFSWLSHDDLYTPDKIEKQVDALLQTQNRTSIVFSEYDQLDVDSGRVTPIRDSLSYSTEQLTNSVFPVVNNLIHGCSLLIHRTHFERVGTFDEKLITTQDYDLWFRMFRHQRLILVPEALVISRVHEEQGSRTLPQHERERSELYIHFMNELTEAEMASMYGSPYFFFYQMRNYCLETGLEPAARYAEHNFQSAVVPDDLDEKLTQFKNQIEQLSNGKARKIGIFGAGNYGLQLLQDLKVRRLQVDFFFDNNPSKWGLAINQVPCIEPATLGECKDQVLVIVAARMPETMVKQMSIKGYPHVYTKQQLDSEWLRTPPDHRLVPAIDGGR</sequence>
<dbReference type="SUPFAM" id="SSF53335">
    <property type="entry name" value="S-adenosyl-L-methionine-dependent methyltransferases"/>
    <property type="match status" value="1"/>
</dbReference>
<dbReference type="PANTHER" id="PTHR22916">
    <property type="entry name" value="GLYCOSYLTRANSFERASE"/>
    <property type="match status" value="1"/>
</dbReference>
<dbReference type="AlphaFoldDB" id="A0A494XC98"/>
<dbReference type="InterPro" id="IPR029063">
    <property type="entry name" value="SAM-dependent_MTases_sf"/>
</dbReference>
<evidence type="ECO:0000259" key="3">
    <source>
        <dbReference type="Pfam" id="PF08484"/>
    </source>
</evidence>
<dbReference type="OrthoDB" id="396512at2"/>
<name>A0A494XC98_9BACL</name>
<evidence type="ECO:0000313" key="5">
    <source>
        <dbReference type="Proteomes" id="UP000282076"/>
    </source>
</evidence>
<dbReference type="RefSeq" id="WP_120979438.1">
    <property type="nucleotide sequence ID" value="NZ_RBZM01000011.1"/>
</dbReference>
<reference evidence="4 5" key="1">
    <citation type="submission" date="2018-10" db="EMBL/GenBank/DDBJ databases">
        <title>Cohnella sp. M2MS4P-1, whole genome shotgun sequence.</title>
        <authorList>
            <person name="Tuo L."/>
        </authorList>
    </citation>
    <scope>NUCLEOTIDE SEQUENCE [LARGE SCALE GENOMIC DNA]</scope>
    <source>
        <strain evidence="4 5">M2MS4P-1</strain>
    </source>
</reference>
<evidence type="ECO:0000313" key="4">
    <source>
        <dbReference type="EMBL" id="RKP47241.1"/>
    </source>
</evidence>
<dbReference type="Gene3D" id="3.90.550.10">
    <property type="entry name" value="Spore Coat Polysaccharide Biosynthesis Protein SpsA, Chain A"/>
    <property type="match status" value="1"/>
</dbReference>
<feature type="domain" description="C-methyltransferase" evidence="3">
    <location>
        <begin position="301"/>
        <end position="381"/>
    </location>
</feature>
<keyword evidence="4" id="KW-0808">Transferase</keyword>
<comment type="caution">
    <text evidence="4">The sequence shown here is derived from an EMBL/GenBank/DDBJ whole genome shotgun (WGS) entry which is preliminary data.</text>
</comment>
<dbReference type="SUPFAM" id="SSF53448">
    <property type="entry name" value="Nucleotide-diphospho-sugar transferases"/>
    <property type="match status" value="1"/>
</dbReference>
<dbReference type="InterPro" id="IPR029044">
    <property type="entry name" value="Nucleotide-diphossugar_trans"/>
</dbReference>
<accession>A0A494XC98</accession>
<dbReference type="Pfam" id="PF08484">
    <property type="entry name" value="Methyltransf_14"/>
    <property type="match status" value="1"/>
</dbReference>
<protein>
    <submittedName>
        <fullName evidence="4">Glycosyltransferase</fullName>
    </submittedName>
</protein>
<dbReference type="PANTHER" id="PTHR22916:SF3">
    <property type="entry name" value="UDP-GLCNAC:BETAGAL BETA-1,3-N-ACETYLGLUCOSAMINYLTRANSFERASE-LIKE PROTEIN 1"/>
    <property type="match status" value="1"/>
</dbReference>
<dbReference type="GO" id="GO:0016758">
    <property type="term" value="F:hexosyltransferase activity"/>
    <property type="evidence" value="ECO:0007669"/>
    <property type="project" value="UniProtKB-ARBA"/>
</dbReference>
<dbReference type="EMBL" id="RBZM01000011">
    <property type="protein sequence ID" value="RKP47241.1"/>
    <property type="molecule type" value="Genomic_DNA"/>
</dbReference>
<gene>
    <name evidence="4" type="ORF">D7Z26_23315</name>
</gene>